<dbReference type="GO" id="GO:0046983">
    <property type="term" value="F:protein dimerization activity"/>
    <property type="evidence" value="ECO:0007669"/>
    <property type="project" value="InterPro"/>
</dbReference>
<feature type="domain" description="DUF659" evidence="2">
    <location>
        <begin position="271"/>
        <end position="343"/>
    </location>
</feature>
<comment type="caution">
    <text evidence="4">The sequence shown here is derived from an EMBL/GenBank/DDBJ whole genome shotgun (WGS) entry which is preliminary data.</text>
</comment>
<feature type="compositionally biased region" description="Basic and acidic residues" evidence="1">
    <location>
        <begin position="643"/>
        <end position="660"/>
    </location>
</feature>
<evidence type="ECO:0000256" key="1">
    <source>
        <dbReference type="SAM" id="MobiDB-lite"/>
    </source>
</evidence>
<dbReference type="EMBL" id="BFEA01000347">
    <property type="protein sequence ID" value="GBG80474.1"/>
    <property type="molecule type" value="Genomic_DNA"/>
</dbReference>
<organism evidence="4 5">
    <name type="scientific">Chara braunii</name>
    <name type="common">Braun's stonewort</name>
    <dbReference type="NCBI Taxonomy" id="69332"/>
    <lineage>
        <taxon>Eukaryota</taxon>
        <taxon>Viridiplantae</taxon>
        <taxon>Streptophyta</taxon>
        <taxon>Charophyceae</taxon>
        <taxon>Charales</taxon>
        <taxon>Characeae</taxon>
        <taxon>Chara</taxon>
    </lineage>
</organism>
<dbReference type="OrthoDB" id="7699631at2759"/>
<dbReference type="Pfam" id="PF05699">
    <property type="entry name" value="Dimer_Tnp_hAT"/>
    <property type="match status" value="1"/>
</dbReference>
<reference evidence="4 5" key="1">
    <citation type="journal article" date="2018" name="Cell">
        <title>The Chara Genome: Secondary Complexity and Implications for Plant Terrestrialization.</title>
        <authorList>
            <person name="Nishiyama T."/>
            <person name="Sakayama H."/>
            <person name="Vries J.D."/>
            <person name="Buschmann H."/>
            <person name="Saint-Marcoux D."/>
            <person name="Ullrich K.K."/>
            <person name="Haas F.B."/>
            <person name="Vanderstraeten L."/>
            <person name="Becker D."/>
            <person name="Lang D."/>
            <person name="Vosolsobe S."/>
            <person name="Rombauts S."/>
            <person name="Wilhelmsson P.K.I."/>
            <person name="Janitza P."/>
            <person name="Kern R."/>
            <person name="Heyl A."/>
            <person name="Rumpler F."/>
            <person name="Villalobos L.I.A.C."/>
            <person name="Clay J.M."/>
            <person name="Skokan R."/>
            <person name="Toyoda A."/>
            <person name="Suzuki Y."/>
            <person name="Kagoshima H."/>
            <person name="Schijlen E."/>
            <person name="Tajeshwar N."/>
            <person name="Catarino B."/>
            <person name="Hetherington A.J."/>
            <person name="Saltykova A."/>
            <person name="Bonnot C."/>
            <person name="Breuninger H."/>
            <person name="Symeonidi A."/>
            <person name="Radhakrishnan G.V."/>
            <person name="Van Nieuwerburgh F."/>
            <person name="Deforce D."/>
            <person name="Chang C."/>
            <person name="Karol K.G."/>
            <person name="Hedrich R."/>
            <person name="Ulvskov P."/>
            <person name="Glockner G."/>
            <person name="Delwiche C.F."/>
            <person name="Petrasek J."/>
            <person name="Van de Peer Y."/>
            <person name="Friml J."/>
            <person name="Beilby M."/>
            <person name="Dolan L."/>
            <person name="Kohara Y."/>
            <person name="Sugano S."/>
            <person name="Fujiyama A."/>
            <person name="Delaux P.-M."/>
            <person name="Quint M."/>
            <person name="TheiBen G."/>
            <person name="Hagemann M."/>
            <person name="Harholt J."/>
            <person name="Dunand C."/>
            <person name="Zachgo S."/>
            <person name="Langdale J."/>
            <person name="Maumus F."/>
            <person name="Straeten D.V.D."/>
            <person name="Gould S.B."/>
            <person name="Rensing S.A."/>
        </authorList>
    </citation>
    <scope>NUCLEOTIDE SEQUENCE [LARGE SCALE GENOMIC DNA]</scope>
    <source>
        <strain evidence="4 5">S276</strain>
    </source>
</reference>
<feature type="region of interest" description="Disordered" evidence="1">
    <location>
        <begin position="129"/>
        <end position="163"/>
    </location>
</feature>
<evidence type="ECO:0000259" key="3">
    <source>
        <dbReference type="Pfam" id="PF05699"/>
    </source>
</evidence>
<feature type="compositionally biased region" description="Basic and acidic residues" evidence="1">
    <location>
        <begin position="733"/>
        <end position="747"/>
    </location>
</feature>
<sequence length="1080" mass="120196">MASTSRRRGPAAYPPFEPLPYWKQEDLKRSHAVWQWVVKGQEWGVVGGGNFLIRSRLCDELFPGSRSRAVDHFTKTKAHCPRRTTEILWRLQRHGAQLWDAMLRRLAAEYADAMEEELAVEDLVGRGTAAPAAPADASATQTRTDGGEDGRGAAGPDGGQQDCLARDAADDVRERLRALVGMGDGGDERAARGTPTTSTASTQVALQGRQTTLDPFLRNKVQNDLHRLLALAMYSGGMSFNWLRLKETQKYWDYIVTLLRPSVVPAPRLLSYEGVRTRMMDIIYHEVAALIAPKKAKWKDTGCTLMTDGATDQRNKPIMNFIAVGQSWPILIRTIDVSARDKTGPTHAAAYLLDPRRRDISLLSDRNSPVMQSTLDHFSRMLGGGWESKALGDLWEDLWTFHCDDPWYWPVDGPHWWDEVVVRDAASKTMHPALWWQLHGGGHPRLQAIAKKVLGMWSTASPCERNWATHDFIHTKRRNNLSATSVEKLVFIHWNMQLLGASRRPESRYIDVWADIVKDPPEEVDDGDVLPVDADEEEWEAAARANRHKDGRDRITSASRYVGDHYEPGPWADAVWMHREMAEHMQQERDKGKTLAEDQHDVLDDWAGLDPHEDLDAYVGGSFRTVKTLRERVGGQTDVEGLLAREDAERDRNRSYDDVHGSTPVRQARATGSTQGSASQTHDRAESSHQGARVIGNTTIVEAHACAGTTSDSATDHVRRSEGSQSAGAQHGSEQRAEQRTEQRVHQASDQSVVDRPQQRMEDTNTVEQVAEQVADHPRVTQTVVQTVHQRVDCAVDDTVQERREEGAQFTVEPRVGDAVTPTVEQRAEQRLGDRVEALLEQRTEQRAHMSRDCRVEQRAKQRLDVRVDVCVDQRLGHERVVERVGESVLHDVGGVMAEERTKERGRVNPQESVTPETTLSRGSFYGIPPLPPRGAQSSIRVDVGAHVGEPPQRQREGEIASSGGRGALDTVSSHERQGGIHSSILTSHVDTETPDVSKRLPTGRGIVSGVCTRSQAGDGERRKVSSRVLDDDPDHNDDGSTSDEMSGSDYAEEARLRGGDFGGDGDGSHKSHNTEDDVE</sequence>
<feature type="compositionally biased region" description="Polar residues" evidence="1">
    <location>
        <begin position="910"/>
        <end position="922"/>
    </location>
</feature>
<feature type="domain" description="HAT C-terminal dimerisation" evidence="3">
    <location>
        <begin position="418"/>
        <end position="495"/>
    </location>
</feature>
<feature type="compositionally biased region" description="Low complexity" evidence="1">
    <location>
        <begin position="129"/>
        <end position="139"/>
    </location>
</feature>
<proteinExistence type="predicted"/>
<dbReference type="PANTHER" id="PTHR32166">
    <property type="entry name" value="OSJNBA0013A04.12 PROTEIN"/>
    <property type="match status" value="1"/>
</dbReference>
<dbReference type="InterPro" id="IPR008906">
    <property type="entry name" value="HATC_C_dom"/>
</dbReference>
<accession>A0A388LDU3</accession>
<dbReference type="SUPFAM" id="SSF53098">
    <property type="entry name" value="Ribonuclease H-like"/>
    <property type="match status" value="1"/>
</dbReference>
<protein>
    <recommendedName>
        <fullName evidence="6">HAT C-terminal dimerisation domain-containing protein</fullName>
    </recommendedName>
</protein>
<feature type="compositionally biased region" description="Basic and acidic residues" evidence="1">
    <location>
        <begin position="990"/>
        <end position="999"/>
    </location>
</feature>
<dbReference type="Proteomes" id="UP000265515">
    <property type="component" value="Unassembled WGS sequence"/>
</dbReference>
<dbReference type="PANTHER" id="PTHR32166:SF123">
    <property type="entry name" value="BED-TYPE DOMAIN-CONTAINING PROTEIN"/>
    <property type="match status" value="1"/>
</dbReference>
<evidence type="ECO:0000259" key="2">
    <source>
        <dbReference type="Pfam" id="PF04937"/>
    </source>
</evidence>
<dbReference type="Pfam" id="PF04937">
    <property type="entry name" value="DUF659"/>
    <property type="match status" value="1"/>
</dbReference>
<feature type="compositionally biased region" description="Basic and acidic residues" evidence="1">
    <location>
        <begin position="1067"/>
        <end position="1080"/>
    </location>
</feature>
<evidence type="ECO:0008006" key="6">
    <source>
        <dbReference type="Google" id="ProtNLM"/>
    </source>
</evidence>
<feature type="region of interest" description="Disordered" evidence="1">
    <location>
        <begin position="640"/>
        <end position="693"/>
    </location>
</feature>
<dbReference type="InterPro" id="IPR012337">
    <property type="entry name" value="RNaseH-like_sf"/>
</dbReference>
<evidence type="ECO:0000313" key="5">
    <source>
        <dbReference type="Proteomes" id="UP000265515"/>
    </source>
</evidence>
<feature type="region of interest" description="Disordered" evidence="1">
    <location>
        <begin position="179"/>
        <end position="203"/>
    </location>
</feature>
<feature type="compositionally biased region" description="Polar residues" evidence="1">
    <location>
        <begin position="194"/>
        <end position="203"/>
    </location>
</feature>
<gene>
    <name evidence="4" type="ORF">CBR_g30936</name>
</gene>
<name>A0A388LDU3_CHABU</name>
<dbReference type="AlphaFoldDB" id="A0A388LDU3"/>
<feature type="compositionally biased region" description="Polar residues" evidence="1">
    <location>
        <begin position="670"/>
        <end position="680"/>
    </location>
</feature>
<evidence type="ECO:0000313" key="4">
    <source>
        <dbReference type="EMBL" id="GBG80474.1"/>
    </source>
</evidence>
<feature type="region of interest" description="Disordered" evidence="1">
    <location>
        <begin position="708"/>
        <end position="764"/>
    </location>
</feature>
<dbReference type="InterPro" id="IPR007021">
    <property type="entry name" value="DUF659"/>
</dbReference>
<keyword evidence="5" id="KW-1185">Reference proteome</keyword>
<feature type="region of interest" description="Disordered" evidence="1">
    <location>
        <begin position="900"/>
        <end position="925"/>
    </location>
</feature>
<dbReference type="Gramene" id="GBG80474">
    <property type="protein sequence ID" value="GBG80474"/>
    <property type="gene ID" value="CBR_g30936"/>
</dbReference>
<feature type="region of interest" description="Disordered" evidence="1">
    <location>
        <begin position="948"/>
        <end position="1080"/>
    </location>
</feature>